<dbReference type="OrthoDB" id="6346168at2759"/>
<organism evidence="1 2">
    <name type="scientific">Daphnia magna</name>
    <dbReference type="NCBI Taxonomy" id="35525"/>
    <lineage>
        <taxon>Eukaryota</taxon>
        <taxon>Metazoa</taxon>
        <taxon>Ecdysozoa</taxon>
        <taxon>Arthropoda</taxon>
        <taxon>Crustacea</taxon>
        <taxon>Branchiopoda</taxon>
        <taxon>Diplostraca</taxon>
        <taxon>Cladocera</taxon>
        <taxon>Anomopoda</taxon>
        <taxon>Daphniidae</taxon>
        <taxon>Daphnia</taxon>
    </lineage>
</organism>
<comment type="caution">
    <text evidence="1">The sequence shown here is derived from an EMBL/GenBank/DDBJ whole genome shotgun (WGS) entry which is preliminary data.</text>
</comment>
<gene>
    <name evidence="1" type="ORF">APZ42_023402</name>
</gene>
<name>A0A0P5CUL7_9CRUS</name>
<accession>A0A0P5CUL7</accession>
<evidence type="ECO:0000313" key="1">
    <source>
        <dbReference type="EMBL" id="KZS11822.1"/>
    </source>
</evidence>
<sequence length="219" mass="23641">MLSHLKSYLFGAADEAALEGAAVGDCTSNNGAEDDWVLVDTQEVIGDVDCDDETVLGLEESWIVTQEVLLKAVVKPPMGRNKGYGRRNRQPKGTKPRRWKGPKSNGQASIKPVQALMEDNESTSSSIAIVPSPEPMVRPATSPVTASTVLAASSDAKQMATIASARIAKQKADKNWMSRKNLLRGNQTMMAAAGSKNRRSQLIGSRLCGSNNNRKSHKY</sequence>
<dbReference type="EMBL" id="LRGB01001542">
    <property type="protein sequence ID" value="KZS11822.1"/>
    <property type="molecule type" value="Genomic_DNA"/>
</dbReference>
<dbReference type="Proteomes" id="UP000076858">
    <property type="component" value="Unassembled WGS sequence"/>
</dbReference>
<keyword evidence="2" id="KW-1185">Reference proteome</keyword>
<reference evidence="1 2" key="1">
    <citation type="submission" date="2016-03" db="EMBL/GenBank/DDBJ databases">
        <title>EvidentialGene: Evidence-directed Construction of Genes on Genomes.</title>
        <authorList>
            <person name="Gilbert D.G."/>
            <person name="Choi J.-H."/>
            <person name="Mockaitis K."/>
            <person name="Colbourne J."/>
            <person name="Pfrender M."/>
        </authorList>
    </citation>
    <scope>NUCLEOTIDE SEQUENCE [LARGE SCALE GENOMIC DNA]</scope>
    <source>
        <strain evidence="1 2">Xinb3</strain>
        <tissue evidence="1">Complete organism</tissue>
    </source>
</reference>
<proteinExistence type="predicted"/>
<protein>
    <submittedName>
        <fullName evidence="1">Uncharacterized protein</fullName>
    </submittedName>
</protein>
<evidence type="ECO:0000313" key="2">
    <source>
        <dbReference type="Proteomes" id="UP000076858"/>
    </source>
</evidence>
<dbReference type="AlphaFoldDB" id="A0A0P5CUL7"/>